<sequence length="37" mass="4143">MLAGNALFIGCSLLLYKSDNNIYILLYSPLAQFVTVY</sequence>
<dbReference type="EMBL" id="GGEC01065283">
    <property type="protein sequence ID" value="MBX45767.1"/>
    <property type="molecule type" value="Transcribed_RNA"/>
</dbReference>
<protein>
    <submittedName>
        <fullName evidence="1">Uncharacterized protein</fullName>
    </submittedName>
</protein>
<proteinExistence type="predicted"/>
<accession>A0A2P2NTE2</accession>
<evidence type="ECO:0000313" key="1">
    <source>
        <dbReference type="EMBL" id="MBX45767.1"/>
    </source>
</evidence>
<name>A0A2P2NTE2_RHIMU</name>
<organism evidence="1">
    <name type="scientific">Rhizophora mucronata</name>
    <name type="common">Asiatic mangrove</name>
    <dbReference type="NCBI Taxonomy" id="61149"/>
    <lineage>
        <taxon>Eukaryota</taxon>
        <taxon>Viridiplantae</taxon>
        <taxon>Streptophyta</taxon>
        <taxon>Embryophyta</taxon>
        <taxon>Tracheophyta</taxon>
        <taxon>Spermatophyta</taxon>
        <taxon>Magnoliopsida</taxon>
        <taxon>eudicotyledons</taxon>
        <taxon>Gunneridae</taxon>
        <taxon>Pentapetalae</taxon>
        <taxon>rosids</taxon>
        <taxon>fabids</taxon>
        <taxon>Malpighiales</taxon>
        <taxon>Rhizophoraceae</taxon>
        <taxon>Rhizophora</taxon>
    </lineage>
</organism>
<reference evidence="1" key="1">
    <citation type="submission" date="2018-02" db="EMBL/GenBank/DDBJ databases">
        <title>Rhizophora mucronata_Transcriptome.</title>
        <authorList>
            <person name="Meera S.P."/>
            <person name="Sreeshan A."/>
            <person name="Augustine A."/>
        </authorList>
    </citation>
    <scope>NUCLEOTIDE SEQUENCE</scope>
    <source>
        <tissue evidence="1">Leaf</tissue>
    </source>
</reference>
<dbReference type="AlphaFoldDB" id="A0A2P2NTE2"/>